<dbReference type="Pfam" id="PF08239">
    <property type="entry name" value="SH3_3"/>
    <property type="match status" value="1"/>
</dbReference>
<name>A0ABM8ZQL0_9VIBR</name>
<dbReference type="Gene3D" id="2.30.30.40">
    <property type="entry name" value="SH3 Domains"/>
    <property type="match status" value="1"/>
</dbReference>
<sequence length="202" mass="22466">MKKLLALLVFSFAAIAPAQASPRYISDDLYTYMHRGPGTEYRITGAIDAGTKVTILSVNGAAGYTKVRDGKGHEGWVESKFVSKQPSYKARFGALETELTEVKETLAQANEQAKVKTSGLTTAVEQYKLTIKDLEARNLELNDQLSADQAMIRELQAKIDTQKDDLLMRWFTYGAMVAGLGLILGLLLPHLVPSRRKKDRWM</sequence>
<evidence type="ECO:0000256" key="5">
    <source>
        <dbReference type="ARBA" id="ARBA00023136"/>
    </source>
</evidence>
<feature type="coiled-coil region" evidence="6">
    <location>
        <begin position="92"/>
        <end position="165"/>
    </location>
</feature>
<feature type="signal peptide" evidence="8">
    <location>
        <begin position="1"/>
        <end position="20"/>
    </location>
</feature>
<proteinExistence type="predicted"/>
<evidence type="ECO:0000256" key="6">
    <source>
        <dbReference type="SAM" id="Coils"/>
    </source>
</evidence>
<comment type="subcellular location">
    <subcellularLocation>
        <location evidence="1">Membrane</location>
        <topology evidence="1">Single-pass membrane protein</topology>
    </subcellularLocation>
</comment>
<keyword evidence="5 7" id="KW-0472">Membrane</keyword>
<keyword evidence="3 8" id="KW-0732">Signal</keyword>
<accession>A0ABM8ZQL0</accession>
<dbReference type="InterPro" id="IPR003646">
    <property type="entry name" value="SH3-like_bac-type"/>
</dbReference>
<gene>
    <name evidence="10" type="ORF">VST7929_00313</name>
</gene>
<feature type="domain" description="SH3b" evidence="9">
    <location>
        <begin position="19"/>
        <end position="86"/>
    </location>
</feature>
<evidence type="ECO:0000313" key="11">
    <source>
        <dbReference type="Proteomes" id="UP000838672"/>
    </source>
</evidence>
<feature type="transmembrane region" description="Helical" evidence="7">
    <location>
        <begin position="170"/>
        <end position="192"/>
    </location>
</feature>
<dbReference type="RefSeq" id="WP_237464403.1">
    <property type="nucleotide sequence ID" value="NZ_CAKLDI010000001.1"/>
</dbReference>
<comment type="caution">
    <text evidence="10">The sequence shown here is derived from an EMBL/GenBank/DDBJ whole genome shotgun (WGS) entry which is preliminary data.</text>
</comment>
<dbReference type="PIRSF" id="PIRSF006158">
    <property type="entry name" value="UCP006158_SH3"/>
    <property type="match status" value="1"/>
</dbReference>
<dbReference type="SMART" id="SM00287">
    <property type="entry name" value="SH3b"/>
    <property type="match status" value="1"/>
</dbReference>
<evidence type="ECO:0000259" key="9">
    <source>
        <dbReference type="PROSITE" id="PS51781"/>
    </source>
</evidence>
<organism evidence="10 11">
    <name type="scientific">Vibrio stylophorae</name>
    <dbReference type="NCBI Taxonomy" id="659351"/>
    <lineage>
        <taxon>Bacteria</taxon>
        <taxon>Pseudomonadati</taxon>
        <taxon>Pseudomonadota</taxon>
        <taxon>Gammaproteobacteria</taxon>
        <taxon>Vibrionales</taxon>
        <taxon>Vibrionaceae</taxon>
        <taxon>Vibrio</taxon>
    </lineage>
</organism>
<keyword evidence="11" id="KW-1185">Reference proteome</keyword>
<feature type="chain" id="PRO_5045706437" description="SH3b domain-containing protein" evidence="8">
    <location>
        <begin position="21"/>
        <end position="202"/>
    </location>
</feature>
<protein>
    <recommendedName>
        <fullName evidence="9">SH3b domain-containing protein</fullName>
    </recommendedName>
</protein>
<evidence type="ECO:0000256" key="3">
    <source>
        <dbReference type="ARBA" id="ARBA00022729"/>
    </source>
</evidence>
<keyword evidence="2 7" id="KW-0812">Transmembrane</keyword>
<evidence type="ECO:0000256" key="7">
    <source>
        <dbReference type="SAM" id="Phobius"/>
    </source>
</evidence>
<dbReference type="NCBIfam" id="TIGR04211">
    <property type="entry name" value="SH3_and_anchor"/>
    <property type="match status" value="1"/>
</dbReference>
<dbReference type="Proteomes" id="UP000838672">
    <property type="component" value="Unassembled WGS sequence"/>
</dbReference>
<reference evidence="10" key="1">
    <citation type="submission" date="2021-11" db="EMBL/GenBank/DDBJ databases">
        <authorList>
            <person name="Rodrigo-Torres L."/>
            <person name="Arahal R. D."/>
            <person name="Lucena T."/>
        </authorList>
    </citation>
    <scope>NUCLEOTIDE SEQUENCE</scope>
    <source>
        <strain evidence="10">CECT 7929</strain>
    </source>
</reference>
<evidence type="ECO:0000256" key="1">
    <source>
        <dbReference type="ARBA" id="ARBA00004167"/>
    </source>
</evidence>
<evidence type="ECO:0000256" key="2">
    <source>
        <dbReference type="ARBA" id="ARBA00022692"/>
    </source>
</evidence>
<dbReference type="InterPro" id="IPR016476">
    <property type="entry name" value="SH3_dom_pro"/>
</dbReference>
<evidence type="ECO:0000256" key="8">
    <source>
        <dbReference type="SAM" id="SignalP"/>
    </source>
</evidence>
<evidence type="ECO:0000313" key="10">
    <source>
        <dbReference type="EMBL" id="CAH0532483.1"/>
    </source>
</evidence>
<dbReference type="PROSITE" id="PS51781">
    <property type="entry name" value="SH3B"/>
    <property type="match status" value="1"/>
</dbReference>
<keyword evidence="6" id="KW-0175">Coiled coil</keyword>
<keyword evidence="4 7" id="KW-1133">Transmembrane helix</keyword>
<evidence type="ECO:0000256" key="4">
    <source>
        <dbReference type="ARBA" id="ARBA00022989"/>
    </source>
</evidence>
<dbReference type="EMBL" id="CAKLDI010000001">
    <property type="protein sequence ID" value="CAH0532483.1"/>
    <property type="molecule type" value="Genomic_DNA"/>
</dbReference>